<sequence>MLSLDVLGPGGPYRSRRQETIRDLAGNPVATLSLAPSLYVTRAIKAMRRAPALPLDARVAAFARAARAFATQSVAGLTPEEYQHTVSTVTGIPISVVRHATDDIARAAEQIHRSVENARPAAAVGSWRDPRARDGAAVWTRRGEVFAVHAAGNHPAVHQGWLDALALGYRVAVRPSRREPFTPHRLVTALREAGFGDEGIALLSTDHDVADDILRHADFGMVYGGADVVGKYAGDARVLPQGPGRSKILITAETDWEPLVGTIVESISSGGGTGCVNATGILVEGDPSPVAAAIAERLAALPSLPPTDERAVLPVQPVGLARRWDGYLRQRAAGTKAWLGGDGVVDELGDGSAVLRPAVHQLDSPFAEQLGLELGFPCAWVAPWDRDAGLRPLRDTLVLTAVTTDAELIDALVAEPTIANVYVGDHPTPWMAHGLPHDGYLAEFLMRTKTVRCGVVPAAGVSGGPPGARCRSASAPSRSPARHR</sequence>
<evidence type="ECO:0000256" key="1">
    <source>
        <dbReference type="ARBA" id="ARBA00023002"/>
    </source>
</evidence>
<feature type="domain" description="Aldehyde dehydrogenase" evidence="3">
    <location>
        <begin position="17"/>
        <end position="360"/>
    </location>
</feature>
<proteinExistence type="predicted"/>
<dbReference type="SUPFAM" id="SSF53720">
    <property type="entry name" value="ALDH-like"/>
    <property type="match status" value="1"/>
</dbReference>
<evidence type="ECO:0000256" key="2">
    <source>
        <dbReference type="SAM" id="MobiDB-lite"/>
    </source>
</evidence>
<comment type="caution">
    <text evidence="4">The sequence shown here is derived from an EMBL/GenBank/DDBJ whole genome shotgun (WGS) entry which is preliminary data.</text>
</comment>
<gene>
    <name evidence="4" type="ORF">GCM10010218_38540</name>
</gene>
<dbReference type="AlphaFoldDB" id="A0A919B592"/>
<dbReference type="RefSeq" id="WP_190130874.1">
    <property type="nucleotide sequence ID" value="NZ_BNBD01000007.1"/>
</dbReference>
<keyword evidence="1" id="KW-0560">Oxidoreductase</keyword>
<protein>
    <submittedName>
        <fullName evidence="4">Aldehyde dehydrogenase</fullName>
    </submittedName>
</protein>
<dbReference type="GO" id="GO:0016620">
    <property type="term" value="F:oxidoreductase activity, acting on the aldehyde or oxo group of donors, NAD or NADP as acceptor"/>
    <property type="evidence" value="ECO:0007669"/>
    <property type="project" value="InterPro"/>
</dbReference>
<organism evidence="4 5">
    <name type="scientific">Streptomyces mashuensis</name>
    <dbReference type="NCBI Taxonomy" id="33904"/>
    <lineage>
        <taxon>Bacteria</taxon>
        <taxon>Bacillati</taxon>
        <taxon>Actinomycetota</taxon>
        <taxon>Actinomycetes</taxon>
        <taxon>Kitasatosporales</taxon>
        <taxon>Streptomycetaceae</taxon>
        <taxon>Streptomyces</taxon>
    </lineage>
</organism>
<reference evidence="4" key="2">
    <citation type="submission" date="2020-09" db="EMBL/GenBank/DDBJ databases">
        <authorList>
            <person name="Sun Q."/>
            <person name="Ohkuma M."/>
        </authorList>
    </citation>
    <scope>NUCLEOTIDE SEQUENCE</scope>
    <source>
        <strain evidence="4">JCM 4059</strain>
    </source>
</reference>
<dbReference type="EMBL" id="BNBD01000007">
    <property type="protein sequence ID" value="GHF53369.1"/>
    <property type="molecule type" value="Genomic_DNA"/>
</dbReference>
<dbReference type="Proteomes" id="UP000638313">
    <property type="component" value="Unassembled WGS sequence"/>
</dbReference>
<dbReference type="InterPro" id="IPR015590">
    <property type="entry name" value="Aldehyde_DH_dom"/>
</dbReference>
<feature type="region of interest" description="Disordered" evidence="2">
    <location>
        <begin position="462"/>
        <end position="484"/>
    </location>
</feature>
<evidence type="ECO:0000313" key="4">
    <source>
        <dbReference type="EMBL" id="GHF53369.1"/>
    </source>
</evidence>
<evidence type="ECO:0000313" key="5">
    <source>
        <dbReference type="Proteomes" id="UP000638313"/>
    </source>
</evidence>
<dbReference type="Gene3D" id="3.40.605.10">
    <property type="entry name" value="Aldehyde Dehydrogenase, Chain A, domain 1"/>
    <property type="match status" value="1"/>
</dbReference>
<evidence type="ECO:0000259" key="3">
    <source>
        <dbReference type="Pfam" id="PF00171"/>
    </source>
</evidence>
<name>A0A919B592_9ACTN</name>
<feature type="compositionally biased region" description="Low complexity" evidence="2">
    <location>
        <begin position="467"/>
        <end position="484"/>
    </location>
</feature>
<keyword evidence="5" id="KW-1185">Reference proteome</keyword>
<dbReference type="InterPro" id="IPR016163">
    <property type="entry name" value="Ald_DH_C"/>
</dbReference>
<reference evidence="4" key="1">
    <citation type="journal article" date="2014" name="Int. J. Syst. Evol. Microbiol.">
        <title>Complete genome sequence of Corynebacterium casei LMG S-19264T (=DSM 44701T), isolated from a smear-ripened cheese.</title>
        <authorList>
            <consortium name="US DOE Joint Genome Institute (JGI-PGF)"/>
            <person name="Walter F."/>
            <person name="Albersmeier A."/>
            <person name="Kalinowski J."/>
            <person name="Ruckert C."/>
        </authorList>
    </citation>
    <scope>NUCLEOTIDE SEQUENCE</scope>
    <source>
        <strain evidence="4">JCM 4059</strain>
    </source>
</reference>
<dbReference type="InterPro" id="IPR016161">
    <property type="entry name" value="Ald_DH/histidinol_DH"/>
</dbReference>
<accession>A0A919B592</accession>
<dbReference type="Gene3D" id="3.40.309.10">
    <property type="entry name" value="Aldehyde Dehydrogenase, Chain A, domain 2"/>
    <property type="match status" value="1"/>
</dbReference>
<dbReference type="InterPro" id="IPR016162">
    <property type="entry name" value="Ald_DH_N"/>
</dbReference>
<dbReference type="Pfam" id="PF00171">
    <property type="entry name" value="Aldedh"/>
    <property type="match status" value="1"/>
</dbReference>